<evidence type="ECO:0000313" key="3">
    <source>
        <dbReference type="EMBL" id="MDM1050025.1"/>
    </source>
</evidence>
<dbReference type="Pfam" id="PF14274">
    <property type="entry name" value="BT_3044-like_C"/>
    <property type="match status" value="1"/>
</dbReference>
<evidence type="ECO:0000259" key="2">
    <source>
        <dbReference type="Pfam" id="PF14274"/>
    </source>
</evidence>
<evidence type="ECO:0000313" key="4">
    <source>
        <dbReference type="Proteomes" id="UP001170954"/>
    </source>
</evidence>
<name>A0ABT7NS21_9SPHI</name>
<evidence type="ECO:0000259" key="1">
    <source>
        <dbReference type="Pfam" id="PF08522"/>
    </source>
</evidence>
<comment type="caution">
    <text evidence="3">The sequence shown here is derived from an EMBL/GenBank/DDBJ whole genome shotgun (WGS) entry which is preliminary data.</text>
</comment>
<dbReference type="Pfam" id="PF08522">
    <property type="entry name" value="BT_3987-like_N"/>
    <property type="match status" value="1"/>
</dbReference>
<reference evidence="3" key="2">
    <citation type="journal article" date="2022" name="Sci. Total Environ.">
        <title>Prevalence, transmission, and molecular epidemiology of tet(X)-positive bacteria among humans, animals, and environmental niches in China: An epidemiological, and genomic-based study.</title>
        <authorList>
            <person name="Dong N."/>
            <person name="Zeng Y."/>
            <person name="Cai C."/>
            <person name="Sun C."/>
            <person name="Lu J."/>
            <person name="Liu C."/>
            <person name="Zhou H."/>
            <person name="Sun Q."/>
            <person name="Shu L."/>
            <person name="Wang H."/>
            <person name="Wang Y."/>
            <person name="Wang S."/>
            <person name="Wu C."/>
            <person name="Chan E.W."/>
            <person name="Chen G."/>
            <person name="Shen Z."/>
            <person name="Chen S."/>
            <person name="Zhang R."/>
        </authorList>
    </citation>
    <scope>NUCLEOTIDE SEQUENCE</scope>
    <source>
        <strain evidence="3">R1692</strain>
    </source>
</reference>
<dbReference type="InterPro" id="IPR025371">
    <property type="entry name" value="BT_3044-like_C"/>
</dbReference>
<proteinExistence type="predicted"/>
<protein>
    <submittedName>
        <fullName evidence="3">DUF4361 domain-containing protein</fullName>
    </submittedName>
</protein>
<feature type="domain" description="BT-3987-like N-terminal" evidence="1">
    <location>
        <begin position="29"/>
        <end position="150"/>
    </location>
</feature>
<feature type="domain" description="BT-3044-like C-terminal" evidence="2">
    <location>
        <begin position="161"/>
        <end position="293"/>
    </location>
</feature>
<dbReference type="PROSITE" id="PS51257">
    <property type="entry name" value="PROKAR_LIPOPROTEIN"/>
    <property type="match status" value="1"/>
</dbReference>
<dbReference type="InterPro" id="IPR013728">
    <property type="entry name" value="BT_3987-like_N"/>
</dbReference>
<gene>
    <name evidence="3" type="ORF">HX018_17435</name>
</gene>
<dbReference type="EMBL" id="JACAGK010000066">
    <property type="protein sequence ID" value="MDM1050025.1"/>
    <property type="molecule type" value="Genomic_DNA"/>
</dbReference>
<organism evidence="3 4">
    <name type="scientific">Sphingobacterium hotanense</name>
    <dbReference type="NCBI Taxonomy" id="649196"/>
    <lineage>
        <taxon>Bacteria</taxon>
        <taxon>Pseudomonadati</taxon>
        <taxon>Bacteroidota</taxon>
        <taxon>Sphingobacteriia</taxon>
        <taxon>Sphingobacteriales</taxon>
        <taxon>Sphingobacteriaceae</taxon>
        <taxon>Sphingobacterium</taxon>
    </lineage>
</organism>
<dbReference type="Gene3D" id="2.60.40.1740">
    <property type="entry name" value="hypothetical protein (bacova_03559)"/>
    <property type="match status" value="1"/>
</dbReference>
<reference evidence="3" key="1">
    <citation type="submission" date="2020-06" db="EMBL/GenBank/DDBJ databases">
        <authorList>
            <person name="Dong N."/>
        </authorList>
    </citation>
    <scope>NUCLEOTIDE SEQUENCE</scope>
    <source>
        <strain evidence="3">R1692</strain>
    </source>
</reference>
<accession>A0ABT7NS21</accession>
<dbReference type="Proteomes" id="UP001170954">
    <property type="component" value="Unassembled WGS sequence"/>
</dbReference>
<keyword evidence="4" id="KW-1185">Reference proteome</keyword>
<sequence>MKRRYIAMMALVGMLSSCKDNELFEKEMYKNVVALISSSYHNTFQEVVPLTGGETLGYIAASVGGTHLPESDLVIELAEDQEPLDTYNRSLFDLDEKLYAKLLPREKYKIEDYKIQIKAGERTGKTQVKLLVDGLSPDSTYFIALKASEVGAVEINEKKKTILYQIQIKNAYASQASDAFYTMAGSANDIVTAGNKKLYPLTKNSVRVVAGNESFENSEAAIAKTSMILEVGEDNKVTIKPYKDLQIKQLEGDERYPNTYQLEESFGRKFHVFNLKYEYQVGETPIVMQEELRLEVAD</sequence>
<dbReference type="RefSeq" id="WP_149525551.1">
    <property type="nucleotide sequence ID" value="NZ_CP030848.1"/>
</dbReference>